<evidence type="ECO:0000256" key="4">
    <source>
        <dbReference type="PROSITE-ProRule" id="PRU00335"/>
    </source>
</evidence>
<dbReference type="Proteomes" id="UP000326702">
    <property type="component" value="Chromosome"/>
</dbReference>
<gene>
    <name evidence="6" type="ORF">KDY119_00187</name>
</gene>
<dbReference type="GO" id="GO:0000976">
    <property type="term" value="F:transcription cis-regulatory region binding"/>
    <property type="evidence" value="ECO:0007669"/>
    <property type="project" value="TreeGrafter"/>
</dbReference>
<evidence type="ECO:0000256" key="3">
    <source>
        <dbReference type="ARBA" id="ARBA00023163"/>
    </source>
</evidence>
<feature type="DNA-binding region" description="H-T-H motif" evidence="4">
    <location>
        <begin position="29"/>
        <end position="48"/>
    </location>
</feature>
<accession>A0A5P9Q6G8</accession>
<dbReference type="RefSeq" id="WP_036954272.1">
    <property type="nucleotide sequence ID" value="NZ_BAABIH010000013.1"/>
</dbReference>
<evidence type="ECO:0000259" key="5">
    <source>
        <dbReference type="PROSITE" id="PS50977"/>
    </source>
</evidence>
<keyword evidence="2 4" id="KW-0238">DNA-binding</keyword>
<sequence>MPRDGSGTRREILDTAMRLFVDQGYDKTSLREIAESVGVTKAALYYHFRTKDDIVRAAMADYYGTIGDVVDWLETVPAGKARDVELVDRLRELFDGPLGLAMRFSQANPTVMNRDEFHGASVTQLQRLVRLVAGPEAAAGSALRATLAFGALVLGTIGDEDAPFPLGSPEDRADAGRVIALELLAGIRAASPAPAAT</sequence>
<dbReference type="PROSITE" id="PS01081">
    <property type="entry name" value="HTH_TETR_1"/>
    <property type="match status" value="1"/>
</dbReference>
<keyword evidence="1" id="KW-0805">Transcription regulation</keyword>
<dbReference type="InterPro" id="IPR009057">
    <property type="entry name" value="Homeodomain-like_sf"/>
</dbReference>
<dbReference type="GO" id="GO:0003700">
    <property type="term" value="F:DNA-binding transcription factor activity"/>
    <property type="evidence" value="ECO:0007669"/>
    <property type="project" value="TreeGrafter"/>
</dbReference>
<dbReference type="PANTHER" id="PTHR30055">
    <property type="entry name" value="HTH-TYPE TRANSCRIPTIONAL REGULATOR RUTR"/>
    <property type="match status" value="1"/>
</dbReference>
<dbReference type="EMBL" id="CP045529">
    <property type="protein sequence ID" value="QFU96700.1"/>
    <property type="molecule type" value="Genomic_DNA"/>
</dbReference>
<evidence type="ECO:0000256" key="1">
    <source>
        <dbReference type="ARBA" id="ARBA00023015"/>
    </source>
</evidence>
<dbReference type="PRINTS" id="PR00455">
    <property type="entry name" value="HTHTETR"/>
</dbReference>
<reference evidence="6 7" key="1">
    <citation type="submission" date="2019-10" db="EMBL/GenBank/DDBJ databases">
        <title>Genome sequence of Luteimicrobium xylanilyticum HY-24.</title>
        <authorList>
            <person name="Kim D.Y."/>
            <person name="Park H.-Y."/>
        </authorList>
    </citation>
    <scope>NUCLEOTIDE SEQUENCE [LARGE SCALE GENOMIC DNA]</scope>
    <source>
        <strain evidence="6 7">HY-24</strain>
    </source>
</reference>
<dbReference type="InterPro" id="IPR023772">
    <property type="entry name" value="DNA-bd_HTH_TetR-type_CS"/>
</dbReference>
<dbReference type="PANTHER" id="PTHR30055:SF234">
    <property type="entry name" value="HTH-TYPE TRANSCRIPTIONAL REGULATOR BETI"/>
    <property type="match status" value="1"/>
</dbReference>
<dbReference type="InterPro" id="IPR001647">
    <property type="entry name" value="HTH_TetR"/>
</dbReference>
<evidence type="ECO:0000313" key="6">
    <source>
        <dbReference type="EMBL" id="QFU96700.1"/>
    </source>
</evidence>
<keyword evidence="7" id="KW-1185">Reference proteome</keyword>
<dbReference type="SUPFAM" id="SSF46689">
    <property type="entry name" value="Homeodomain-like"/>
    <property type="match status" value="1"/>
</dbReference>
<dbReference type="KEGG" id="lxl:KDY119_00187"/>
<dbReference type="InterPro" id="IPR050109">
    <property type="entry name" value="HTH-type_TetR-like_transc_reg"/>
</dbReference>
<proteinExistence type="predicted"/>
<dbReference type="Pfam" id="PF00440">
    <property type="entry name" value="TetR_N"/>
    <property type="match status" value="1"/>
</dbReference>
<organism evidence="6 7">
    <name type="scientific">Luteimicrobium xylanilyticum</name>
    <dbReference type="NCBI Taxonomy" id="1133546"/>
    <lineage>
        <taxon>Bacteria</taxon>
        <taxon>Bacillati</taxon>
        <taxon>Actinomycetota</taxon>
        <taxon>Actinomycetes</taxon>
        <taxon>Micrococcales</taxon>
        <taxon>Luteimicrobium</taxon>
    </lineage>
</organism>
<dbReference type="PROSITE" id="PS50977">
    <property type="entry name" value="HTH_TETR_2"/>
    <property type="match status" value="1"/>
</dbReference>
<dbReference type="OrthoDB" id="116659at2"/>
<feature type="domain" description="HTH tetR-type" evidence="5">
    <location>
        <begin position="6"/>
        <end position="66"/>
    </location>
</feature>
<keyword evidence="3" id="KW-0804">Transcription</keyword>
<dbReference type="Gene3D" id="1.10.357.10">
    <property type="entry name" value="Tetracycline Repressor, domain 2"/>
    <property type="match status" value="1"/>
</dbReference>
<evidence type="ECO:0000256" key="2">
    <source>
        <dbReference type="ARBA" id="ARBA00023125"/>
    </source>
</evidence>
<name>A0A5P9Q6G8_9MICO</name>
<protein>
    <submittedName>
        <fullName evidence="6">HTH-type transcriptional regulator AcrR</fullName>
    </submittedName>
</protein>
<evidence type="ECO:0000313" key="7">
    <source>
        <dbReference type="Proteomes" id="UP000326702"/>
    </source>
</evidence>
<dbReference type="AlphaFoldDB" id="A0A5P9Q6G8"/>